<sequence>MHGEREMYTKERARKGRITMHLQGP</sequence>
<proteinExistence type="predicted"/>
<feature type="compositionally biased region" description="Basic and acidic residues" evidence="1">
    <location>
        <begin position="1"/>
        <end position="11"/>
    </location>
</feature>
<feature type="region of interest" description="Disordered" evidence="1">
    <location>
        <begin position="1"/>
        <end position="25"/>
    </location>
</feature>
<reference evidence="2" key="1">
    <citation type="submission" date="2014-09" db="EMBL/GenBank/DDBJ databases">
        <authorList>
            <person name="Magalhaes I.L.F."/>
            <person name="Oliveira U."/>
            <person name="Santos F.R."/>
            <person name="Vidigal T.H.D.A."/>
            <person name="Brescovit A.D."/>
            <person name="Santos A.J."/>
        </authorList>
    </citation>
    <scope>NUCLEOTIDE SEQUENCE</scope>
    <source>
        <tissue evidence="2">Shoot tissue taken approximately 20 cm above the soil surface</tissue>
    </source>
</reference>
<evidence type="ECO:0000313" key="2">
    <source>
        <dbReference type="EMBL" id="JAD46581.1"/>
    </source>
</evidence>
<name>A0A0A9A670_ARUDO</name>
<accession>A0A0A9A670</accession>
<dbReference type="AlphaFoldDB" id="A0A0A9A670"/>
<organism evidence="2">
    <name type="scientific">Arundo donax</name>
    <name type="common">Giant reed</name>
    <name type="synonym">Donax arundinaceus</name>
    <dbReference type="NCBI Taxonomy" id="35708"/>
    <lineage>
        <taxon>Eukaryota</taxon>
        <taxon>Viridiplantae</taxon>
        <taxon>Streptophyta</taxon>
        <taxon>Embryophyta</taxon>
        <taxon>Tracheophyta</taxon>
        <taxon>Spermatophyta</taxon>
        <taxon>Magnoliopsida</taxon>
        <taxon>Liliopsida</taxon>
        <taxon>Poales</taxon>
        <taxon>Poaceae</taxon>
        <taxon>PACMAD clade</taxon>
        <taxon>Arundinoideae</taxon>
        <taxon>Arundineae</taxon>
        <taxon>Arundo</taxon>
    </lineage>
</organism>
<dbReference type="EMBL" id="GBRH01251314">
    <property type="protein sequence ID" value="JAD46581.1"/>
    <property type="molecule type" value="Transcribed_RNA"/>
</dbReference>
<evidence type="ECO:0000256" key="1">
    <source>
        <dbReference type="SAM" id="MobiDB-lite"/>
    </source>
</evidence>
<reference evidence="2" key="2">
    <citation type="journal article" date="2015" name="Data Brief">
        <title>Shoot transcriptome of the giant reed, Arundo donax.</title>
        <authorList>
            <person name="Barrero R.A."/>
            <person name="Guerrero F.D."/>
            <person name="Moolhuijzen P."/>
            <person name="Goolsby J.A."/>
            <person name="Tidwell J."/>
            <person name="Bellgard S.E."/>
            <person name="Bellgard M.I."/>
        </authorList>
    </citation>
    <scope>NUCLEOTIDE SEQUENCE</scope>
    <source>
        <tissue evidence="2">Shoot tissue taken approximately 20 cm above the soil surface</tissue>
    </source>
</reference>
<protein>
    <submittedName>
        <fullName evidence="2">Uncharacterized protein</fullName>
    </submittedName>
</protein>